<dbReference type="Gene3D" id="3.40.50.150">
    <property type="entry name" value="Vaccinia Virus protein VP39"/>
    <property type="match status" value="1"/>
</dbReference>
<dbReference type="Pfam" id="PF13649">
    <property type="entry name" value="Methyltransf_25"/>
    <property type="match status" value="1"/>
</dbReference>
<feature type="domain" description="Methyltransferase" evidence="4">
    <location>
        <begin position="69"/>
        <end position="161"/>
    </location>
</feature>
<proteinExistence type="predicted"/>
<dbReference type="GO" id="GO:0032259">
    <property type="term" value="P:methylation"/>
    <property type="evidence" value="ECO:0007669"/>
    <property type="project" value="UniProtKB-KW"/>
</dbReference>
<keyword evidence="2" id="KW-0808">Transferase</keyword>
<dbReference type="PANTHER" id="PTHR43861">
    <property type="entry name" value="TRANS-ACONITATE 2-METHYLTRANSFERASE-RELATED"/>
    <property type="match status" value="1"/>
</dbReference>
<name>A0ABM7G677_9SPHN</name>
<evidence type="ECO:0000313" key="6">
    <source>
        <dbReference type="Proteomes" id="UP001059971"/>
    </source>
</evidence>
<organism evidence="5 6">
    <name type="scientific">Sphingomonas bisphenolicum</name>
    <dbReference type="NCBI Taxonomy" id="296544"/>
    <lineage>
        <taxon>Bacteria</taxon>
        <taxon>Pseudomonadati</taxon>
        <taxon>Pseudomonadota</taxon>
        <taxon>Alphaproteobacteria</taxon>
        <taxon>Sphingomonadales</taxon>
        <taxon>Sphingomonadaceae</taxon>
        <taxon>Sphingomonas</taxon>
    </lineage>
</organism>
<evidence type="ECO:0000313" key="5">
    <source>
        <dbReference type="EMBL" id="BBF70269.1"/>
    </source>
</evidence>
<sequence length="298" mass="31121">MTTNETSNRPPSDHGDRSATVRTDGAAWAGANGDIWAREWQRTDRSFAALSMELDRTIREAMDSAPVAVADIGCGAGGTAIAAARANDRADVTGFDISAALVAVAQERAAGLPNCRFLAAPVEAAIGQAGPFDLLLSRHGVMFFDDPVAAFAGMRAAARPGARLVFSCFRGAALNGWARELMTTLSGSAPPPAGYEPGPFAFADEAFVQALLNEAGWADVQARAVDFAYRAGAGQDPVADAVDFFSRIGPAARALKAAVPQDRAGLIAQVEAVCRARLQDDAVDFPAAAWIWSATNPL</sequence>
<dbReference type="Proteomes" id="UP001059971">
    <property type="component" value="Chromosome 1"/>
</dbReference>
<accession>A0ABM7G677</accession>
<dbReference type="InterPro" id="IPR041698">
    <property type="entry name" value="Methyltransf_25"/>
</dbReference>
<feature type="region of interest" description="Disordered" evidence="3">
    <location>
        <begin position="1"/>
        <end position="23"/>
    </location>
</feature>
<dbReference type="GO" id="GO:0008168">
    <property type="term" value="F:methyltransferase activity"/>
    <property type="evidence" value="ECO:0007669"/>
    <property type="project" value="UniProtKB-KW"/>
</dbReference>
<evidence type="ECO:0000256" key="3">
    <source>
        <dbReference type="SAM" id="MobiDB-lite"/>
    </source>
</evidence>
<reference evidence="5" key="1">
    <citation type="submission" date="2018-07" db="EMBL/GenBank/DDBJ databases">
        <title>Complete genome sequence of Sphingomonas bisphenolicum strain AO1, a bisphenol A degradative bacterium isolated from Japanese farm field.</title>
        <authorList>
            <person name="Murakami M."/>
            <person name="Koh M."/>
            <person name="Koba S."/>
            <person name="Matsumura Y."/>
        </authorList>
    </citation>
    <scope>NUCLEOTIDE SEQUENCE</scope>
    <source>
        <strain evidence="5">AO1</strain>
    </source>
</reference>
<dbReference type="EMBL" id="AP018817">
    <property type="protein sequence ID" value="BBF70269.1"/>
    <property type="molecule type" value="Genomic_DNA"/>
</dbReference>
<evidence type="ECO:0000259" key="4">
    <source>
        <dbReference type="Pfam" id="PF13649"/>
    </source>
</evidence>
<keyword evidence="1 5" id="KW-0489">Methyltransferase</keyword>
<gene>
    <name evidence="5" type="ORF">SBA_ch1_24690</name>
</gene>
<dbReference type="PANTHER" id="PTHR43861:SF1">
    <property type="entry name" value="TRANS-ACONITATE 2-METHYLTRANSFERASE"/>
    <property type="match status" value="1"/>
</dbReference>
<dbReference type="InterPro" id="IPR029063">
    <property type="entry name" value="SAM-dependent_MTases_sf"/>
</dbReference>
<feature type="compositionally biased region" description="Polar residues" evidence="3">
    <location>
        <begin position="1"/>
        <end position="10"/>
    </location>
</feature>
<protein>
    <submittedName>
        <fullName evidence="5">Methyltransferase</fullName>
    </submittedName>
</protein>
<evidence type="ECO:0000256" key="2">
    <source>
        <dbReference type="ARBA" id="ARBA00022679"/>
    </source>
</evidence>
<keyword evidence="6" id="KW-1185">Reference proteome</keyword>
<evidence type="ECO:0000256" key="1">
    <source>
        <dbReference type="ARBA" id="ARBA00022603"/>
    </source>
</evidence>
<dbReference type="SUPFAM" id="SSF53335">
    <property type="entry name" value="S-adenosyl-L-methionine-dependent methyltransferases"/>
    <property type="match status" value="1"/>
</dbReference>